<evidence type="ECO:0000256" key="1">
    <source>
        <dbReference type="SAM" id="MobiDB-lite"/>
    </source>
</evidence>
<evidence type="ECO:0000313" key="2">
    <source>
        <dbReference type="EMBL" id="RPA82941.1"/>
    </source>
</evidence>
<sequence length="405" mass="46091">MPIHITSHTVTSSKVDKVCDVIPSDEFCTTSSPVGQPLPAGYVRSINWALDQQCTCTDLRCTSSGIYHQQYRNWCNLFVRDPDFLRTIGIWESNDDGDRLVAPGQVPLSKWIIPVPASQADSEARILARLDVVCLSPPERKVLPLNEFNNHRYYLIERWVSGLLDKVLDYITLLVNEALAKHPWLSTFRTISLMRRLEKGRKRRLKYERALEKLERTDGSGSDNSVDSSGEYTRAPPSTSVRDALGVILESLGMTYDDFELLEGRYSTDNEDQWPGGCGIHQGYVLLDEEDWLEVCRQQVDLHRSSSRNYFSPPQSPIVVTRLIQAFWDKQDGEKKCKEVDKWHCTAYALRDIDTRCIRINPTVCAAGEAFHGIAVLPVTKWHIRGAAVFEIRGLLWGIYGHSQY</sequence>
<dbReference type="AlphaFoldDB" id="A0A3N4IFH9"/>
<dbReference type="EMBL" id="ML119668">
    <property type="protein sequence ID" value="RPA82941.1"/>
    <property type="molecule type" value="Genomic_DNA"/>
</dbReference>
<dbReference type="Proteomes" id="UP000275078">
    <property type="component" value="Unassembled WGS sequence"/>
</dbReference>
<feature type="compositionally biased region" description="Low complexity" evidence="1">
    <location>
        <begin position="219"/>
        <end position="230"/>
    </location>
</feature>
<accession>A0A3N4IFH9</accession>
<reference evidence="2 3" key="1">
    <citation type="journal article" date="2018" name="Nat. Ecol. Evol.">
        <title>Pezizomycetes genomes reveal the molecular basis of ectomycorrhizal truffle lifestyle.</title>
        <authorList>
            <person name="Murat C."/>
            <person name="Payen T."/>
            <person name="Noel B."/>
            <person name="Kuo A."/>
            <person name="Morin E."/>
            <person name="Chen J."/>
            <person name="Kohler A."/>
            <person name="Krizsan K."/>
            <person name="Balestrini R."/>
            <person name="Da Silva C."/>
            <person name="Montanini B."/>
            <person name="Hainaut M."/>
            <person name="Levati E."/>
            <person name="Barry K.W."/>
            <person name="Belfiori B."/>
            <person name="Cichocki N."/>
            <person name="Clum A."/>
            <person name="Dockter R.B."/>
            <person name="Fauchery L."/>
            <person name="Guy J."/>
            <person name="Iotti M."/>
            <person name="Le Tacon F."/>
            <person name="Lindquist E.A."/>
            <person name="Lipzen A."/>
            <person name="Malagnac F."/>
            <person name="Mello A."/>
            <person name="Molinier V."/>
            <person name="Miyauchi S."/>
            <person name="Poulain J."/>
            <person name="Riccioni C."/>
            <person name="Rubini A."/>
            <person name="Sitrit Y."/>
            <person name="Splivallo R."/>
            <person name="Traeger S."/>
            <person name="Wang M."/>
            <person name="Zifcakova L."/>
            <person name="Wipf D."/>
            <person name="Zambonelli A."/>
            <person name="Paolocci F."/>
            <person name="Nowrousian M."/>
            <person name="Ottonello S."/>
            <person name="Baldrian P."/>
            <person name="Spatafora J.W."/>
            <person name="Henrissat B."/>
            <person name="Nagy L.G."/>
            <person name="Aury J.M."/>
            <person name="Wincker P."/>
            <person name="Grigoriev I.V."/>
            <person name="Bonfante P."/>
            <person name="Martin F.M."/>
        </authorList>
    </citation>
    <scope>NUCLEOTIDE SEQUENCE [LARGE SCALE GENOMIC DNA]</scope>
    <source>
        <strain evidence="2 3">RN42</strain>
    </source>
</reference>
<feature type="region of interest" description="Disordered" evidence="1">
    <location>
        <begin position="216"/>
        <end position="238"/>
    </location>
</feature>
<proteinExistence type="predicted"/>
<keyword evidence="3" id="KW-1185">Reference proteome</keyword>
<name>A0A3N4IFH9_ASCIM</name>
<evidence type="ECO:0000313" key="3">
    <source>
        <dbReference type="Proteomes" id="UP000275078"/>
    </source>
</evidence>
<organism evidence="2 3">
    <name type="scientific">Ascobolus immersus RN42</name>
    <dbReference type="NCBI Taxonomy" id="1160509"/>
    <lineage>
        <taxon>Eukaryota</taxon>
        <taxon>Fungi</taxon>
        <taxon>Dikarya</taxon>
        <taxon>Ascomycota</taxon>
        <taxon>Pezizomycotina</taxon>
        <taxon>Pezizomycetes</taxon>
        <taxon>Pezizales</taxon>
        <taxon>Ascobolaceae</taxon>
        <taxon>Ascobolus</taxon>
    </lineage>
</organism>
<gene>
    <name evidence="2" type="ORF">BJ508DRAFT_325100</name>
</gene>
<protein>
    <submittedName>
        <fullName evidence="2">Uncharacterized protein</fullName>
    </submittedName>
</protein>